<dbReference type="EMBL" id="AP027272">
    <property type="protein sequence ID" value="BDX06734.1"/>
    <property type="molecule type" value="Genomic_DNA"/>
</dbReference>
<evidence type="ECO:0000313" key="1">
    <source>
        <dbReference type="EMBL" id="BDX06734.1"/>
    </source>
</evidence>
<dbReference type="Proteomes" id="UP001333710">
    <property type="component" value="Chromosome"/>
</dbReference>
<dbReference type="KEGG" id="pmaw:MACH26_22550"/>
<sequence length="129" mass="14494">MQAAEMARRCELLPDLVLCSPATRAWSTALCYFQELGWNYEVLRMEPGLIEASKAQLIELLQNVDESVDTLFLFGHNPGFNDLLSYLSQSPLPTENLVTSGRVVLSLPYSTWKSLELDSATIIDWTVPQ</sequence>
<organism evidence="1 2">
    <name type="scientific">Planctobacterium marinum</name>
    <dbReference type="NCBI Taxonomy" id="1631968"/>
    <lineage>
        <taxon>Bacteria</taxon>
        <taxon>Pseudomonadati</taxon>
        <taxon>Pseudomonadota</taxon>
        <taxon>Gammaproteobacteria</taxon>
        <taxon>Alteromonadales</taxon>
        <taxon>Alteromonadaceae</taxon>
        <taxon>Planctobacterium</taxon>
    </lineage>
</organism>
<evidence type="ECO:0008006" key="3">
    <source>
        <dbReference type="Google" id="ProtNLM"/>
    </source>
</evidence>
<protein>
    <recommendedName>
        <fullName evidence="3">Phosphohistidine phosphatase</fullName>
    </recommendedName>
</protein>
<keyword evidence="2" id="KW-1185">Reference proteome</keyword>
<name>A0AA48HRN6_9ALTE</name>
<dbReference type="CDD" id="cd07040">
    <property type="entry name" value="HP"/>
    <property type="match status" value="1"/>
</dbReference>
<dbReference type="AlphaFoldDB" id="A0AA48HRN6"/>
<gene>
    <name evidence="1" type="ORF">MACH26_22550</name>
</gene>
<dbReference type="Gene3D" id="3.40.50.1240">
    <property type="entry name" value="Phosphoglycerate mutase-like"/>
    <property type="match status" value="1"/>
</dbReference>
<dbReference type="InterPro" id="IPR029033">
    <property type="entry name" value="His_PPase_superfam"/>
</dbReference>
<reference evidence="1" key="1">
    <citation type="submission" date="2023-01" db="EMBL/GenBank/DDBJ databases">
        <title>Complete genome sequence of Planctobacterium marinum strain Dej080120_11.</title>
        <authorList>
            <person name="Ueki S."/>
            <person name="Maruyama F."/>
        </authorList>
    </citation>
    <scope>NUCLEOTIDE SEQUENCE</scope>
    <source>
        <strain evidence="1">Dej080120_11</strain>
    </source>
</reference>
<evidence type="ECO:0000313" key="2">
    <source>
        <dbReference type="Proteomes" id="UP001333710"/>
    </source>
</evidence>
<proteinExistence type="predicted"/>
<accession>A0AA48HRN6</accession>
<dbReference type="SUPFAM" id="SSF53254">
    <property type="entry name" value="Phosphoglycerate mutase-like"/>
    <property type="match status" value="1"/>
</dbReference>